<keyword evidence="3 8" id="KW-0812">Transmembrane</keyword>
<keyword evidence="11" id="KW-1185">Reference proteome</keyword>
<feature type="transmembrane region" description="Helical" evidence="8">
    <location>
        <begin position="663"/>
        <end position="682"/>
    </location>
</feature>
<evidence type="ECO:0000313" key="10">
    <source>
        <dbReference type="EMBL" id="KAK7507850.1"/>
    </source>
</evidence>
<evidence type="ECO:0000256" key="2">
    <source>
        <dbReference type="ARBA" id="ARBA00009045"/>
    </source>
</evidence>
<evidence type="ECO:0000256" key="4">
    <source>
        <dbReference type="ARBA" id="ARBA00022824"/>
    </source>
</evidence>
<evidence type="ECO:0000256" key="5">
    <source>
        <dbReference type="ARBA" id="ARBA00022989"/>
    </source>
</evidence>
<feature type="transmembrane region" description="Helical" evidence="8">
    <location>
        <begin position="638"/>
        <end position="657"/>
    </location>
</feature>
<evidence type="ECO:0000259" key="9">
    <source>
        <dbReference type="Pfam" id="PF01694"/>
    </source>
</evidence>
<comment type="caution">
    <text evidence="10">The sequence shown here is derived from an EMBL/GenBank/DDBJ whole genome shotgun (WGS) entry which is preliminary data.</text>
</comment>
<evidence type="ECO:0000256" key="7">
    <source>
        <dbReference type="SAM" id="MobiDB-lite"/>
    </source>
</evidence>
<dbReference type="GO" id="GO:0005789">
    <property type="term" value="C:endoplasmic reticulum membrane"/>
    <property type="evidence" value="ECO:0007669"/>
    <property type="project" value="UniProtKB-SubCell"/>
</dbReference>
<evidence type="ECO:0000256" key="3">
    <source>
        <dbReference type="ARBA" id="ARBA00022692"/>
    </source>
</evidence>
<accession>A0ABD0M7Y6</accession>
<feature type="region of interest" description="Disordered" evidence="7">
    <location>
        <begin position="204"/>
        <end position="240"/>
    </location>
</feature>
<feature type="transmembrane region" description="Helical" evidence="8">
    <location>
        <begin position="694"/>
        <end position="715"/>
    </location>
</feature>
<feature type="region of interest" description="Disordered" evidence="7">
    <location>
        <begin position="5"/>
        <end position="30"/>
    </location>
</feature>
<organism evidence="10 11">
    <name type="scientific">Batillaria attramentaria</name>
    <dbReference type="NCBI Taxonomy" id="370345"/>
    <lineage>
        <taxon>Eukaryota</taxon>
        <taxon>Metazoa</taxon>
        <taxon>Spiralia</taxon>
        <taxon>Lophotrochozoa</taxon>
        <taxon>Mollusca</taxon>
        <taxon>Gastropoda</taxon>
        <taxon>Caenogastropoda</taxon>
        <taxon>Sorbeoconcha</taxon>
        <taxon>Cerithioidea</taxon>
        <taxon>Batillariidae</taxon>
        <taxon>Batillaria</taxon>
    </lineage>
</organism>
<feature type="transmembrane region" description="Helical" evidence="8">
    <location>
        <begin position="298"/>
        <end position="321"/>
    </location>
</feature>
<gene>
    <name evidence="10" type="ORF">BaRGS_00000815</name>
</gene>
<comment type="similarity">
    <text evidence="2">Belongs to the peptidase S54 family.</text>
</comment>
<dbReference type="Proteomes" id="UP001519460">
    <property type="component" value="Unassembled WGS sequence"/>
</dbReference>
<feature type="transmembrane region" description="Helical" evidence="8">
    <location>
        <begin position="582"/>
        <end position="605"/>
    </location>
</feature>
<dbReference type="PANTHER" id="PTHR45965">
    <property type="entry name" value="INACTIVE RHOMBOID PROTEIN"/>
    <property type="match status" value="1"/>
</dbReference>
<dbReference type="Gene3D" id="1.20.1540.10">
    <property type="entry name" value="Rhomboid-like"/>
    <property type="match status" value="1"/>
</dbReference>
<dbReference type="FunFam" id="1.20.1540.10:FF:000025">
    <property type="entry name" value="Putative rhomboid family"/>
    <property type="match status" value="1"/>
</dbReference>
<dbReference type="PANTHER" id="PTHR45965:SF3">
    <property type="entry name" value="INACTIVE RHOMBOID PROTEIN 1"/>
    <property type="match status" value="1"/>
</dbReference>
<sequence length="753" mass="84789">MFCAATMDNSYDRQSSRNTVKSNQSQSKMRRLSRYMKHSVADFFGVSEETEKQHMRWENRRKRYAGSIGKLKDGYVKSPDGLDEADSGRMPWSSMRIRDPLRRPSGMSSASGGRSVVRRPTRKDSVATMTMRGISNLVLQRKTLRKKTHKGPSIGEDQLDHSMRAPSLHGDHDAFSLVDDVFYDDPSAGPNLARLEKMRAKELHAGPEDEALQPAPAPGWRRRPPQPAPSTPGNDLVDGPDFGLGRIKEKVLTSAMRRDKRQIGVGVLGRFFRPSIRSQAFNKDVKQQLDEMDDHRPYFTYWATFVQIVVFIVAVSVYGIAPIGIGKHTEPKVVKLSNLARETAYRIEQENIWIGPRQADLIHLGAKYSPCMRVDKHLDESIALDRAEEKQSACCVRNDGSGCVQRGSLSTWKKWNLDTFPGPDNRTSGTVCGQDPSYCLNPASAAPFAWPDNIIEWPICKDTKTLDENQGSSQSQDRHMSCEILGRPCCHGIQGECFITTYEHCELLRGFFHEEAYLCSQVQCFEEICGMIPFTHPENPDQFYRLWTSLFLHGGLLHLLVTIAFQMIIMRDMEKLIGAIRMAIIYIGSGIAGNLASCTFLPYQVEAGPSGAQFGVLACLLVEVLQSFQMYRRPHIAILKLLVPIIGLFLLGLLPWFDNWAHLFGFLFGFLLAFALMPYVSFGKFDKRRKIISIVVSLGIAIGLFVILIIIFYVLPLTECAACEYFNCIPFTADFCDNMGVTLKKNSTYSAYY</sequence>
<name>A0ABD0M7Y6_9CAEN</name>
<dbReference type="Pfam" id="PF01694">
    <property type="entry name" value="Rhomboid"/>
    <property type="match status" value="1"/>
</dbReference>
<feature type="compositionally biased region" description="Low complexity" evidence="7">
    <location>
        <begin position="103"/>
        <end position="115"/>
    </location>
</feature>
<reference evidence="10 11" key="1">
    <citation type="journal article" date="2023" name="Sci. Data">
        <title>Genome assembly of the Korean intertidal mud-creeper Batillaria attramentaria.</title>
        <authorList>
            <person name="Patra A.K."/>
            <person name="Ho P.T."/>
            <person name="Jun S."/>
            <person name="Lee S.J."/>
            <person name="Kim Y."/>
            <person name="Won Y.J."/>
        </authorList>
    </citation>
    <scope>NUCLEOTIDE SEQUENCE [LARGE SCALE GENOMIC DNA]</scope>
    <source>
        <strain evidence="10">Wonlab-2016</strain>
    </source>
</reference>
<comment type="subcellular location">
    <subcellularLocation>
        <location evidence="1">Endoplasmic reticulum membrane</location>
        <topology evidence="1">Multi-pass membrane protein</topology>
    </subcellularLocation>
</comment>
<dbReference type="InterPro" id="IPR035952">
    <property type="entry name" value="Rhomboid-like_sf"/>
</dbReference>
<feature type="region of interest" description="Disordered" evidence="7">
    <location>
        <begin position="76"/>
        <end position="125"/>
    </location>
</feature>
<evidence type="ECO:0000313" key="11">
    <source>
        <dbReference type="Proteomes" id="UP001519460"/>
    </source>
</evidence>
<evidence type="ECO:0000256" key="6">
    <source>
        <dbReference type="ARBA" id="ARBA00023136"/>
    </source>
</evidence>
<dbReference type="SUPFAM" id="SSF144091">
    <property type="entry name" value="Rhomboid-like"/>
    <property type="match status" value="1"/>
</dbReference>
<keyword evidence="6 8" id="KW-0472">Membrane</keyword>
<dbReference type="EMBL" id="JACVVK020000003">
    <property type="protein sequence ID" value="KAK7507850.1"/>
    <property type="molecule type" value="Genomic_DNA"/>
</dbReference>
<keyword evidence="5 8" id="KW-1133">Transmembrane helix</keyword>
<dbReference type="AlphaFoldDB" id="A0ABD0M7Y6"/>
<protein>
    <recommendedName>
        <fullName evidence="9">Peptidase S54 rhomboid domain-containing protein</fullName>
    </recommendedName>
</protein>
<feature type="transmembrane region" description="Helical" evidence="8">
    <location>
        <begin position="546"/>
        <end position="570"/>
    </location>
</feature>
<feature type="domain" description="Peptidase S54 rhomboid" evidence="9">
    <location>
        <begin position="541"/>
        <end position="677"/>
    </location>
</feature>
<keyword evidence="4" id="KW-0256">Endoplasmic reticulum</keyword>
<feature type="compositionally biased region" description="Polar residues" evidence="7">
    <location>
        <begin position="16"/>
        <end position="27"/>
    </location>
</feature>
<evidence type="ECO:0000256" key="1">
    <source>
        <dbReference type="ARBA" id="ARBA00004477"/>
    </source>
</evidence>
<dbReference type="InterPro" id="IPR022764">
    <property type="entry name" value="Peptidase_S54_rhomboid_dom"/>
</dbReference>
<evidence type="ECO:0000256" key="8">
    <source>
        <dbReference type="SAM" id="Phobius"/>
    </source>
</evidence>
<proteinExistence type="inferred from homology"/>
<dbReference type="InterPro" id="IPR051512">
    <property type="entry name" value="Inactive_Rhomboid"/>
</dbReference>